<sequence>MKSKMLLITIALVIISLYLGYKLCNVECDDTQTDCTYCEPCKGEEVREINMPLNSDLTFKINSADTSNFQPFQYDILNSYGILGQIYLDENNSKKISKIDFELLEVGKCNRWKIESVSYLKDSNGHNIEYKINKYHENGTPNHADLNTSFEFEIGDDFNIRITSDDDPRIVTPAEGIYPPFICFGKIVDIN</sequence>
<evidence type="ECO:0000313" key="1">
    <source>
        <dbReference type="EMBL" id="WCO02698.1"/>
    </source>
</evidence>
<dbReference type="RefSeq" id="WP_249995464.1">
    <property type="nucleotide sequence ID" value="NZ_CP116221.1"/>
</dbReference>
<dbReference type="Proteomes" id="UP001202717">
    <property type="component" value="Chromosome"/>
</dbReference>
<proteinExistence type="predicted"/>
<accession>A0ABY7S0N0</accession>
<keyword evidence="2" id="KW-1185">Reference proteome</keyword>
<evidence type="ECO:0000313" key="2">
    <source>
        <dbReference type="Proteomes" id="UP001202717"/>
    </source>
</evidence>
<reference evidence="1 2" key="1">
    <citation type="submission" date="2023-01" db="EMBL/GenBank/DDBJ databases">
        <title>Psychroserpens ponticola sp. nov., isolated from seawater.</title>
        <authorList>
            <person name="Kristyanto S."/>
            <person name="Jung J."/>
            <person name="Kim J.M."/>
            <person name="Jeon C.O."/>
        </authorList>
    </citation>
    <scope>NUCLEOTIDE SEQUENCE [LARGE SCALE GENOMIC DNA]</scope>
    <source>
        <strain evidence="1 2">MSW6</strain>
    </source>
</reference>
<dbReference type="EMBL" id="CP116221">
    <property type="protein sequence ID" value="WCO02698.1"/>
    <property type="molecule type" value="Genomic_DNA"/>
</dbReference>
<protein>
    <submittedName>
        <fullName evidence="1">Uncharacterized protein</fullName>
    </submittedName>
</protein>
<organism evidence="1 2">
    <name type="scientific">Psychroserpens ponticola</name>
    <dbReference type="NCBI Taxonomy" id="2932268"/>
    <lineage>
        <taxon>Bacteria</taxon>
        <taxon>Pseudomonadati</taxon>
        <taxon>Bacteroidota</taxon>
        <taxon>Flavobacteriia</taxon>
        <taxon>Flavobacteriales</taxon>
        <taxon>Flavobacteriaceae</taxon>
        <taxon>Psychroserpens</taxon>
    </lineage>
</organism>
<gene>
    <name evidence="1" type="ORF">MUN68_004185</name>
</gene>
<name>A0ABY7S0N0_9FLAO</name>